<evidence type="ECO:0000313" key="3">
    <source>
        <dbReference type="Proteomes" id="UP000436088"/>
    </source>
</evidence>
<feature type="compositionally biased region" description="Basic and acidic residues" evidence="1">
    <location>
        <begin position="434"/>
        <end position="443"/>
    </location>
</feature>
<feature type="compositionally biased region" description="Polar residues" evidence="1">
    <location>
        <begin position="1"/>
        <end position="11"/>
    </location>
</feature>
<proteinExistence type="predicted"/>
<reference evidence="2" key="1">
    <citation type="submission" date="2019-09" db="EMBL/GenBank/DDBJ databases">
        <title>Draft genome information of white flower Hibiscus syriacus.</title>
        <authorList>
            <person name="Kim Y.-M."/>
        </authorList>
    </citation>
    <scope>NUCLEOTIDE SEQUENCE [LARGE SCALE GENOMIC DNA]</scope>
    <source>
        <strain evidence="2">YM2019G1</strain>
    </source>
</reference>
<accession>A0A6A2WIN9</accession>
<evidence type="ECO:0000313" key="2">
    <source>
        <dbReference type="EMBL" id="KAE8658758.1"/>
    </source>
</evidence>
<comment type="caution">
    <text evidence="2">The sequence shown here is derived from an EMBL/GenBank/DDBJ whole genome shotgun (WGS) entry which is preliminary data.</text>
</comment>
<gene>
    <name evidence="2" type="ORF">F3Y22_tig00116970pilonHSYRG00204</name>
</gene>
<name>A0A6A2WIN9_HIBSY</name>
<feature type="region of interest" description="Disordered" evidence="1">
    <location>
        <begin position="506"/>
        <end position="525"/>
    </location>
</feature>
<dbReference type="EMBL" id="VEPZ02001743">
    <property type="protein sequence ID" value="KAE8658758.1"/>
    <property type="molecule type" value="Genomic_DNA"/>
</dbReference>
<protein>
    <submittedName>
        <fullName evidence="2">Uncharacterized protein</fullName>
    </submittedName>
</protein>
<dbReference type="Proteomes" id="UP000436088">
    <property type="component" value="Unassembled WGS sequence"/>
</dbReference>
<feature type="compositionally biased region" description="Polar residues" evidence="1">
    <location>
        <begin position="195"/>
        <end position="211"/>
    </location>
</feature>
<organism evidence="2 3">
    <name type="scientific">Hibiscus syriacus</name>
    <name type="common">Rose of Sharon</name>
    <dbReference type="NCBI Taxonomy" id="106335"/>
    <lineage>
        <taxon>Eukaryota</taxon>
        <taxon>Viridiplantae</taxon>
        <taxon>Streptophyta</taxon>
        <taxon>Embryophyta</taxon>
        <taxon>Tracheophyta</taxon>
        <taxon>Spermatophyta</taxon>
        <taxon>Magnoliopsida</taxon>
        <taxon>eudicotyledons</taxon>
        <taxon>Gunneridae</taxon>
        <taxon>Pentapetalae</taxon>
        <taxon>rosids</taxon>
        <taxon>malvids</taxon>
        <taxon>Malvales</taxon>
        <taxon>Malvaceae</taxon>
        <taxon>Malvoideae</taxon>
        <taxon>Hibiscus</taxon>
    </lineage>
</organism>
<sequence length="743" mass="79223">MTTGRINQASEVHSPGASVGHDSKIKVTSAIPAFNRIQTADVNDVARVMKEIFSETCSSKSRAGETAGSEGRNTPTAPLSNKTLDELDEKSLDCKSAVSTPAHEKTAPACDVPKEESKRLSISEADAKAPENNASLVAEASVQRADSLKPECNTGLESDASSRQVRDKNLITERNMEVDSTCPRHDGGKKDVSERTASGSDQTGSRFQPASLSPMELPRTTEITVEPFTNDSETKKESPGMTEVYSGNEANPSLKGKTSLEIPNSSPLDISSPKGCVACDSSGENAMVLLSSDHSASRSIPDSTVIPSENSTEPSARGSLESSINVENAEGALNVVRLHDVTDHPGESLDSLAICPIKSGMEEEPAMVENNFEFEREPSLKSYPKAAALDVQNLGGDAMSTKPDVDDVLPVTSNISPNPVHSAMVENPAVTENELGRESKPSLEKSLQPSLGIESADGNHVDPLEIEASAEKYITAVSSMEHVPVYHIKMHLEVGVASSEDDRAVHLETSTAEPNSSEAKSSLLRSDNKELVWSSDVDLVEASNVESNPVGPLSSLVVSDESTNPELMQVSSLQSGNSNDKELVLRSEVDLIEACNVESNPTEEGPSSSQVISDESANPEVARNNNVGTELQSEDHAEPSQQTKSETADVFNMEVDSTEIKVPPPQPEDHDKASQQHKIGSADPSNMEIDATKTELHSPGPEDHDKASQQNKIGSADLSNMEIDPTKTEVHSPQPEDDAEANA</sequence>
<feature type="compositionally biased region" description="Basic and acidic residues" evidence="1">
    <location>
        <begin position="83"/>
        <end position="93"/>
    </location>
</feature>
<feature type="region of interest" description="Disordered" evidence="1">
    <location>
        <begin position="54"/>
        <end position="267"/>
    </location>
</feature>
<dbReference type="AlphaFoldDB" id="A0A6A2WIN9"/>
<feature type="compositionally biased region" description="Polar residues" evidence="1">
    <location>
        <begin position="508"/>
        <end position="525"/>
    </location>
</feature>
<feature type="region of interest" description="Disordered" evidence="1">
    <location>
        <begin position="293"/>
        <end position="320"/>
    </location>
</feature>
<feature type="region of interest" description="Disordered" evidence="1">
    <location>
        <begin position="433"/>
        <end position="458"/>
    </location>
</feature>
<feature type="region of interest" description="Disordered" evidence="1">
    <location>
        <begin position="1"/>
        <end position="23"/>
    </location>
</feature>
<evidence type="ECO:0000256" key="1">
    <source>
        <dbReference type="SAM" id="MobiDB-lite"/>
    </source>
</evidence>
<feature type="region of interest" description="Disordered" evidence="1">
    <location>
        <begin position="596"/>
        <end position="743"/>
    </location>
</feature>
<feature type="compositionally biased region" description="Polar residues" evidence="1">
    <location>
        <begin position="221"/>
        <end position="231"/>
    </location>
</feature>
<feature type="compositionally biased region" description="Polar residues" evidence="1">
    <location>
        <begin position="71"/>
        <end position="82"/>
    </location>
</feature>
<feature type="compositionally biased region" description="Basic and acidic residues" evidence="1">
    <location>
        <begin position="164"/>
        <end position="194"/>
    </location>
</feature>
<keyword evidence="3" id="KW-1185">Reference proteome</keyword>
<feature type="compositionally biased region" description="Basic and acidic residues" evidence="1">
    <location>
        <begin position="102"/>
        <end position="129"/>
    </location>
</feature>
<feature type="compositionally biased region" description="Polar residues" evidence="1">
    <location>
        <begin position="597"/>
        <end position="616"/>
    </location>
</feature>
<feature type="compositionally biased region" description="Basic and acidic residues" evidence="1">
    <location>
        <begin position="690"/>
        <end position="707"/>
    </location>
</feature>